<proteinExistence type="predicted"/>
<name>Q4SXS4_TETNG</name>
<sequence>RLGSKASKYANKLSLAINMKTLDDY</sequence>
<dbReference type="AlphaFoldDB" id="Q4SXS4"/>
<comment type="caution">
    <text evidence="1">The sequence shown here is derived from an EMBL/GenBank/DDBJ whole genome shotgun (WGS) entry which is preliminary data.</text>
</comment>
<accession>Q4SXS4</accession>
<feature type="non-terminal residue" evidence="1">
    <location>
        <position position="1"/>
    </location>
</feature>
<reference evidence="1" key="1">
    <citation type="journal article" date="2004" name="Nature">
        <title>Genome duplication in the teleost fish Tetraodon nigroviridis reveals the early vertebrate proto-karyotype.</title>
        <authorList>
            <person name="Jaillon O."/>
            <person name="Aury J.-M."/>
            <person name="Brunet F."/>
            <person name="Petit J.-L."/>
            <person name="Stange-Thomann N."/>
            <person name="Mauceli E."/>
            <person name="Bouneau L."/>
            <person name="Fischer C."/>
            <person name="Ozouf-Costaz C."/>
            <person name="Bernot A."/>
            <person name="Nicaud S."/>
            <person name="Jaffe D."/>
            <person name="Fisher S."/>
            <person name="Lutfalla G."/>
            <person name="Dossat C."/>
            <person name="Segurens B."/>
            <person name="Dasilva C."/>
            <person name="Salanoubat M."/>
            <person name="Levy M."/>
            <person name="Boudet N."/>
            <person name="Castellano S."/>
            <person name="Anthouard V."/>
            <person name="Jubin C."/>
            <person name="Castelli V."/>
            <person name="Katinka M."/>
            <person name="Vacherie B."/>
            <person name="Biemont C."/>
            <person name="Skalli Z."/>
            <person name="Cattolico L."/>
            <person name="Poulain J."/>
            <person name="De Berardinis V."/>
            <person name="Cruaud C."/>
            <person name="Duprat S."/>
            <person name="Brottier P."/>
            <person name="Coutanceau J.-P."/>
            <person name="Gouzy J."/>
            <person name="Parra G."/>
            <person name="Lardier G."/>
            <person name="Chapple C."/>
            <person name="McKernan K.J."/>
            <person name="McEwan P."/>
            <person name="Bosak S."/>
            <person name="Kellis M."/>
            <person name="Volff J.-N."/>
            <person name="Guigo R."/>
            <person name="Zody M.C."/>
            <person name="Mesirov J."/>
            <person name="Lindblad-Toh K."/>
            <person name="Birren B."/>
            <person name="Nusbaum C."/>
            <person name="Kahn D."/>
            <person name="Robinson-Rechavi M."/>
            <person name="Laudet V."/>
            <person name="Schachter V."/>
            <person name="Quetier F."/>
            <person name="Saurin W."/>
            <person name="Scarpelli C."/>
            <person name="Wincker P."/>
            <person name="Lander E.S."/>
            <person name="Weissenbach J."/>
            <person name="Roest Crollius H."/>
        </authorList>
    </citation>
    <scope>NUCLEOTIDE SEQUENCE [LARGE SCALE GENOMIC DNA]</scope>
</reference>
<dbReference type="EMBL" id="CAAE01012345">
    <property type="protein sequence ID" value="CAF94558.1"/>
    <property type="molecule type" value="Genomic_DNA"/>
</dbReference>
<evidence type="ECO:0000313" key="1">
    <source>
        <dbReference type="EMBL" id="CAF94558.1"/>
    </source>
</evidence>
<organism evidence="1">
    <name type="scientific">Tetraodon nigroviridis</name>
    <name type="common">Spotted green pufferfish</name>
    <name type="synonym">Chelonodon nigroviridis</name>
    <dbReference type="NCBI Taxonomy" id="99883"/>
    <lineage>
        <taxon>Eukaryota</taxon>
        <taxon>Metazoa</taxon>
        <taxon>Chordata</taxon>
        <taxon>Craniata</taxon>
        <taxon>Vertebrata</taxon>
        <taxon>Euteleostomi</taxon>
        <taxon>Actinopterygii</taxon>
        <taxon>Neopterygii</taxon>
        <taxon>Teleostei</taxon>
        <taxon>Neoteleostei</taxon>
        <taxon>Acanthomorphata</taxon>
        <taxon>Eupercaria</taxon>
        <taxon>Tetraodontiformes</taxon>
        <taxon>Tetradontoidea</taxon>
        <taxon>Tetraodontidae</taxon>
        <taxon>Tetraodon</taxon>
    </lineage>
</organism>
<dbReference type="KEGG" id="tng:GSTEN00010698G001"/>
<reference evidence="1" key="2">
    <citation type="submission" date="2004-02" db="EMBL/GenBank/DDBJ databases">
        <authorList>
            <consortium name="Genoscope"/>
            <consortium name="Whitehead Institute Centre for Genome Research"/>
        </authorList>
    </citation>
    <scope>NUCLEOTIDE SEQUENCE</scope>
</reference>
<gene>
    <name evidence="1" type="ORF">GSTENG00010698001</name>
</gene>
<protein>
    <submittedName>
        <fullName evidence="1">(spotted green pufferfish) hypothetical protein</fullName>
    </submittedName>
</protein>